<comment type="caution">
    <text evidence="2">The sequence shown here is derived from an EMBL/GenBank/DDBJ whole genome shotgun (WGS) entry which is preliminary data.</text>
</comment>
<proteinExistence type="predicted"/>
<feature type="compositionally biased region" description="Basic and acidic residues" evidence="1">
    <location>
        <begin position="12"/>
        <end position="22"/>
    </location>
</feature>
<protein>
    <submittedName>
        <fullName evidence="2">Uncharacterized protein</fullName>
    </submittedName>
</protein>
<evidence type="ECO:0000313" key="2">
    <source>
        <dbReference type="EMBL" id="MFD1182345.1"/>
    </source>
</evidence>
<organism evidence="2 3">
    <name type="scientific">Paenibacillus timonensis</name>
    <dbReference type="NCBI Taxonomy" id="225915"/>
    <lineage>
        <taxon>Bacteria</taxon>
        <taxon>Bacillati</taxon>
        <taxon>Bacillota</taxon>
        <taxon>Bacilli</taxon>
        <taxon>Bacillales</taxon>
        <taxon>Paenibacillaceae</taxon>
        <taxon>Paenibacillus</taxon>
    </lineage>
</organism>
<dbReference type="Proteomes" id="UP001597211">
    <property type="component" value="Unassembled WGS sequence"/>
</dbReference>
<feature type="region of interest" description="Disordered" evidence="1">
    <location>
        <begin position="12"/>
        <end position="31"/>
    </location>
</feature>
<dbReference type="RefSeq" id="WP_270406175.1">
    <property type="nucleotide sequence ID" value="NZ_JAQDEO010000012.1"/>
</dbReference>
<accession>A0ABW3SED6</accession>
<evidence type="ECO:0000256" key="1">
    <source>
        <dbReference type="SAM" id="MobiDB-lite"/>
    </source>
</evidence>
<name>A0ABW3SED6_9BACL</name>
<reference evidence="3" key="1">
    <citation type="journal article" date="2019" name="Int. J. Syst. Evol. Microbiol.">
        <title>The Global Catalogue of Microorganisms (GCM) 10K type strain sequencing project: providing services to taxonomists for standard genome sequencing and annotation.</title>
        <authorList>
            <consortium name="The Broad Institute Genomics Platform"/>
            <consortium name="The Broad Institute Genome Sequencing Center for Infectious Disease"/>
            <person name="Wu L."/>
            <person name="Ma J."/>
        </authorList>
    </citation>
    <scope>NUCLEOTIDE SEQUENCE [LARGE SCALE GENOMIC DNA]</scope>
    <source>
        <strain evidence="3">CCUG 48216</strain>
    </source>
</reference>
<keyword evidence="3" id="KW-1185">Reference proteome</keyword>
<dbReference type="EMBL" id="JBHTKZ010000024">
    <property type="protein sequence ID" value="MFD1182345.1"/>
    <property type="molecule type" value="Genomic_DNA"/>
</dbReference>
<gene>
    <name evidence="2" type="ORF">ACFQ2Z_13345</name>
</gene>
<sequence>MIAEFMTTISESVKEGSKEIGKEGFSGNENIPTFAKGVKAESVTNFEAADQPLQGGSTLDSIESFDASEQKVKSPFEQLDNGEKSQIDLNREHGDLREAAVHEELTQLYPAENYEVIPEQYLRDSEGRIVKDVETGEARRVDFVVVKDGEVVRSIEVTSETASKDAQLAKEGRIREQGGEWIRNPETGELCRYGENVNTEVWRRV</sequence>
<evidence type="ECO:0000313" key="3">
    <source>
        <dbReference type="Proteomes" id="UP001597211"/>
    </source>
</evidence>